<evidence type="ECO:0000256" key="1">
    <source>
        <dbReference type="ARBA" id="ARBA00009600"/>
    </source>
</evidence>
<dbReference type="SUPFAM" id="SSF143456">
    <property type="entry name" value="VC0467-like"/>
    <property type="match status" value="1"/>
</dbReference>
<gene>
    <name evidence="3" type="ORF">E3W66_07155</name>
</gene>
<name>A0A4Y8UJP9_9GAMM</name>
<dbReference type="AlphaFoldDB" id="A0A4Y8UJP9"/>
<reference evidence="3 4" key="1">
    <citation type="submission" date="2019-03" db="EMBL/GenBank/DDBJ databases">
        <title>Draft genome of Gammaproteobacteria bacterium LSUCC0057, a member of the SAR92 clade.</title>
        <authorList>
            <person name="Lanclos V.C."/>
            <person name="Doiron C."/>
            <person name="Henson M.W."/>
            <person name="Thrash J.C."/>
        </authorList>
    </citation>
    <scope>NUCLEOTIDE SEQUENCE [LARGE SCALE GENOMIC DNA]</scope>
    <source>
        <strain evidence="3 4">LSUCC0057</strain>
    </source>
</reference>
<dbReference type="InterPro" id="IPR003774">
    <property type="entry name" value="AlgH-like"/>
</dbReference>
<protein>
    <recommendedName>
        <fullName evidence="2">UPF0301 protein E3W66_07155</fullName>
    </recommendedName>
</protein>
<comment type="caution">
    <text evidence="3">The sequence shown here is derived from an EMBL/GenBank/DDBJ whole genome shotgun (WGS) entry which is preliminary data.</text>
</comment>
<accession>A0A4Y8UJP9</accession>
<evidence type="ECO:0000313" key="4">
    <source>
        <dbReference type="Proteomes" id="UP000298133"/>
    </source>
</evidence>
<dbReference type="Gene3D" id="3.40.1740.10">
    <property type="entry name" value="VC0467-like"/>
    <property type="match status" value="1"/>
</dbReference>
<dbReference type="HAMAP" id="MF_00758">
    <property type="entry name" value="UPF0301"/>
    <property type="match status" value="1"/>
</dbReference>
<proteinExistence type="inferred from homology"/>
<dbReference type="OrthoDB" id="9807486at2"/>
<evidence type="ECO:0000256" key="2">
    <source>
        <dbReference type="HAMAP-Rule" id="MF_00758"/>
    </source>
</evidence>
<evidence type="ECO:0000313" key="3">
    <source>
        <dbReference type="EMBL" id="TFH68014.1"/>
    </source>
</evidence>
<dbReference type="NCBIfam" id="NF001266">
    <property type="entry name" value="PRK00228.1-1"/>
    <property type="match status" value="1"/>
</dbReference>
<keyword evidence="4" id="KW-1185">Reference proteome</keyword>
<dbReference type="GO" id="GO:0005829">
    <property type="term" value="C:cytosol"/>
    <property type="evidence" value="ECO:0007669"/>
    <property type="project" value="TreeGrafter"/>
</dbReference>
<organism evidence="3 4">
    <name type="scientific">Gammaproteobacteria bacterium LSUCC0057</name>
    <dbReference type="NCBI Taxonomy" id="2559237"/>
    <lineage>
        <taxon>Bacteria</taxon>
        <taxon>Pseudomonadati</taxon>
        <taxon>Pseudomonadota</taxon>
        <taxon>Gammaproteobacteria</taxon>
        <taxon>Cellvibrionales</taxon>
        <taxon>Porticoccaceae</taxon>
        <taxon>SAR92 clade</taxon>
    </lineage>
</organism>
<dbReference type="PANTHER" id="PTHR30327:SF1">
    <property type="entry name" value="UPF0301 PROTEIN YQGE"/>
    <property type="match status" value="1"/>
</dbReference>
<sequence length="192" mass="20793">MSGANDTPFTSFKHHFLLAMPGLDDPHFDHALIYLAEHTADGAMGFIVNQQLNIPLSTVFKQLQLSFDEQCGLAPLFDGGPVQRDRGFILHPAGRRQWQSTTQLHSDICLTASQDILADMALGRGPEAALVTIGYSAWSAGQLERELADNVWLTLPGDSDILFHTPLAERSQAAARAIGLDLNALAHDAGHA</sequence>
<dbReference type="EMBL" id="SPIA01000002">
    <property type="protein sequence ID" value="TFH68014.1"/>
    <property type="molecule type" value="Genomic_DNA"/>
</dbReference>
<dbReference type="Pfam" id="PF02622">
    <property type="entry name" value="DUF179"/>
    <property type="match status" value="1"/>
</dbReference>
<dbReference type="PANTHER" id="PTHR30327">
    <property type="entry name" value="UNCHARACTERIZED PROTEIN YQGE"/>
    <property type="match status" value="1"/>
</dbReference>
<comment type="similarity">
    <text evidence="1 2">Belongs to the UPF0301 (AlgH) family.</text>
</comment>
<dbReference type="Proteomes" id="UP000298133">
    <property type="component" value="Unassembled WGS sequence"/>
</dbReference>